<dbReference type="WBParaSite" id="nRc.2.0.1.t15118-RA">
    <property type="protein sequence ID" value="nRc.2.0.1.t15118-RA"/>
    <property type="gene ID" value="nRc.2.0.1.g15118"/>
</dbReference>
<sequence length="19" mass="2593">MSFFRPFRPRRRCHQRRCR</sequence>
<reference evidence="2" key="1">
    <citation type="submission" date="2022-11" db="UniProtKB">
        <authorList>
            <consortium name="WormBaseParasite"/>
        </authorList>
    </citation>
    <scope>IDENTIFICATION</scope>
</reference>
<evidence type="ECO:0000313" key="1">
    <source>
        <dbReference type="Proteomes" id="UP000887565"/>
    </source>
</evidence>
<proteinExistence type="predicted"/>
<protein>
    <submittedName>
        <fullName evidence="2">Uncharacterized protein</fullName>
    </submittedName>
</protein>
<dbReference type="AlphaFoldDB" id="A0A915INV2"/>
<keyword evidence="1" id="KW-1185">Reference proteome</keyword>
<organism evidence="1 2">
    <name type="scientific">Romanomermis culicivorax</name>
    <name type="common">Nematode worm</name>
    <dbReference type="NCBI Taxonomy" id="13658"/>
    <lineage>
        <taxon>Eukaryota</taxon>
        <taxon>Metazoa</taxon>
        <taxon>Ecdysozoa</taxon>
        <taxon>Nematoda</taxon>
        <taxon>Enoplea</taxon>
        <taxon>Dorylaimia</taxon>
        <taxon>Mermithida</taxon>
        <taxon>Mermithoidea</taxon>
        <taxon>Mermithidae</taxon>
        <taxon>Romanomermis</taxon>
    </lineage>
</organism>
<accession>A0A915INV2</accession>
<name>A0A915INV2_ROMCU</name>
<evidence type="ECO:0000313" key="2">
    <source>
        <dbReference type="WBParaSite" id="nRc.2.0.1.t15118-RA"/>
    </source>
</evidence>
<dbReference type="Proteomes" id="UP000887565">
    <property type="component" value="Unplaced"/>
</dbReference>